<protein>
    <submittedName>
        <fullName evidence="1">Uncharacterized protein</fullName>
    </submittedName>
</protein>
<evidence type="ECO:0000313" key="1">
    <source>
        <dbReference type="EMBL" id="PNF43772.1"/>
    </source>
</evidence>
<keyword evidence="2" id="KW-1185">Reference proteome</keyword>
<name>A0A2J7RSH1_9NEOP</name>
<gene>
    <name evidence="1" type="ORF">B7P43_G11417</name>
</gene>
<comment type="caution">
    <text evidence="1">The sequence shown here is derived from an EMBL/GenBank/DDBJ whole genome shotgun (WGS) entry which is preliminary data.</text>
</comment>
<dbReference type="Proteomes" id="UP000235965">
    <property type="component" value="Unassembled WGS sequence"/>
</dbReference>
<dbReference type="AlphaFoldDB" id="A0A2J7RSH1"/>
<feature type="non-terminal residue" evidence="1">
    <location>
        <position position="1"/>
    </location>
</feature>
<evidence type="ECO:0000313" key="2">
    <source>
        <dbReference type="Proteomes" id="UP000235965"/>
    </source>
</evidence>
<proteinExistence type="predicted"/>
<dbReference type="EMBL" id="NEVH01000259">
    <property type="protein sequence ID" value="PNF43772.1"/>
    <property type="molecule type" value="Genomic_DNA"/>
</dbReference>
<sequence length="96" mass="11292">TFGRTPWAGDQLVARPLPVHKQKNTYTDIHASSVIRNHDPSDRAGQDDSCLRLYGHCDWLCLKYYLSEFFRRICKRKFSFQKARIQTPPYDLSRDS</sequence>
<organism evidence="1 2">
    <name type="scientific">Cryptotermes secundus</name>
    <dbReference type="NCBI Taxonomy" id="105785"/>
    <lineage>
        <taxon>Eukaryota</taxon>
        <taxon>Metazoa</taxon>
        <taxon>Ecdysozoa</taxon>
        <taxon>Arthropoda</taxon>
        <taxon>Hexapoda</taxon>
        <taxon>Insecta</taxon>
        <taxon>Pterygota</taxon>
        <taxon>Neoptera</taxon>
        <taxon>Polyneoptera</taxon>
        <taxon>Dictyoptera</taxon>
        <taxon>Blattodea</taxon>
        <taxon>Blattoidea</taxon>
        <taxon>Termitoidae</taxon>
        <taxon>Kalotermitidae</taxon>
        <taxon>Cryptotermitinae</taxon>
        <taxon>Cryptotermes</taxon>
    </lineage>
</organism>
<dbReference type="InParanoid" id="A0A2J7RSH1"/>
<reference evidence="1 2" key="1">
    <citation type="submission" date="2017-12" db="EMBL/GenBank/DDBJ databases">
        <title>Hemimetabolous genomes reveal molecular basis of termite eusociality.</title>
        <authorList>
            <person name="Harrison M.C."/>
            <person name="Jongepier E."/>
            <person name="Robertson H.M."/>
            <person name="Arning N."/>
            <person name="Bitard-Feildel T."/>
            <person name="Chao H."/>
            <person name="Childers C.P."/>
            <person name="Dinh H."/>
            <person name="Doddapaneni H."/>
            <person name="Dugan S."/>
            <person name="Gowin J."/>
            <person name="Greiner C."/>
            <person name="Han Y."/>
            <person name="Hu H."/>
            <person name="Hughes D.S.T."/>
            <person name="Huylmans A.-K."/>
            <person name="Kemena C."/>
            <person name="Kremer L.P.M."/>
            <person name="Lee S.L."/>
            <person name="Lopez-Ezquerra A."/>
            <person name="Mallet L."/>
            <person name="Monroy-Kuhn J.M."/>
            <person name="Moser A."/>
            <person name="Murali S.C."/>
            <person name="Muzny D.M."/>
            <person name="Otani S."/>
            <person name="Piulachs M.-D."/>
            <person name="Poelchau M."/>
            <person name="Qu J."/>
            <person name="Schaub F."/>
            <person name="Wada-Katsumata A."/>
            <person name="Worley K.C."/>
            <person name="Xie Q."/>
            <person name="Ylla G."/>
            <person name="Poulsen M."/>
            <person name="Gibbs R.A."/>
            <person name="Schal C."/>
            <person name="Richards S."/>
            <person name="Belles X."/>
            <person name="Korb J."/>
            <person name="Bornberg-Bauer E."/>
        </authorList>
    </citation>
    <scope>NUCLEOTIDE SEQUENCE [LARGE SCALE GENOMIC DNA]</scope>
    <source>
        <tissue evidence="1">Whole body</tissue>
    </source>
</reference>
<accession>A0A2J7RSH1</accession>